<keyword evidence="1" id="KW-0472">Membrane</keyword>
<dbReference type="InterPro" id="IPR010699">
    <property type="entry name" value="DUF1275"/>
</dbReference>
<protein>
    <submittedName>
        <fullName evidence="2">DUF1275 domain-containing protein</fullName>
    </submittedName>
</protein>
<organism evidence="2 3">
    <name type="scientific">Roseococcus pinisoli</name>
    <dbReference type="NCBI Taxonomy" id="2835040"/>
    <lineage>
        <taxon>Bacteria</taxon>
        <taxon>Pseudomonadati</taxon>
        <taxon>Pseudomonadota</taxon>
        <taxon>Alphaproteobacteria</taxon>
        <taxon>Acetobacterales</taxon>
        <taxon>Roseomonadaceae</taxon>
        <taxon>Roseococcus</taxon>
    </lineage>
</organism>
<feature type="transmembrane region" description="Helical" evidence="1">
    <location>
        <begin position="198"/>
        <end position="220"/>
    </location>
</feature>
<keyword evidence="3" id="KW-1185">Reference proteome</keyword>
<dbReference type="PANTHER" id="PTHR37314:SF4">
    <property type="entry name" value="UPF0700 TRANSMEMBRANE PROTEIN YOAK"/>
    <property type="match status" value="1"/>
</dbReference>
<comment type="caution">
    <text evidence="2">The sequence shown here is derived from an EMBL/GenBank/DDBJ whole genome shotgun (WGS) entry which is preliminary data.</text>
</comment>
<accession>A0ABS5QBC3</accession>
<name>A0ABS5QBC3_9PROT</name>
<proteinExistence type="predicted"/>
<keyword evidence="1" id="KW-1133">Transmembrane helix</keyword>
<evidence type="ECO:0000256" key="1">
    <source>
        <dbReference type="SAM" id="Phobius"/>
    </source>
</evidence>
<gene>
    <name evidence="2" type="ORF">KHU32_02975</name>
</gene>
<dbReference type="Proteomes" id="UP000766336">
    <property type="component" value="Unassembled WGS sequence"/>
</dbReference>
<feature type="transmembrane region" description="Helical" evidence="1">
    <location>
        <begin position="23"/>
        <end position="43"/>
    </location>
</feature>
<reference evidence="2 3" key="1">
    <citation type="submission" date="2021-05" db="EMBL/GenBank/DDBJ databases">
        <title>Roseococcus sp. XZZS9, whole genome shotgun sequencing project.</title>
        <authorList>
            <person name="Zhao G."/>
            <person name="Shen L."/>
        </authorList>
    </citation>
    <scope>NUCLEOTIDE SEQUENCE [LARGE SCALE GENOMIC DNA]</scope>
    <source>
        <strain evidence="2 3">XZZS9</strain>
    </source>
</reference>
<feature type="transmembrane region" description="Helical" evidence="1">
    <location>
        <begin position="226"/>
        <end position="246"/>
    </location>
</feature>
<feature type="transmembrane region" description="Helical" evidence="1">
    <location>
        <begin position="63"/>
        <end position="90"/>
    </location>
</feature>
<keyword evidence="1" id="KW-0812">Transmembrane</keyword>
<feature type="transmembrane region" description="Helical" evidence="1">
    <location>
        <begin position="129"/>
        <end position="148"/>
    </location>
</feature>
<sequence>MIQAVGPLHEAVAPERNAGTDRLLALVLTFVAGAVNAGALVAVGQYTSHMSGIVSAVADNLALGAWMLVAGGIGALLAFTLGAAASAWLINWGRRHRVGEQYALPLLLEAALLAGFGLAGLALPAGGAFAALAVPLLCFIMGLQNATITKVSGARMRTTHVTGIVTDIGIELGKLAYWNRDPLWPGPAVRADRPKLRLLTALLAMFFLGGVVGALGFALAGYATTLPLALLLALFGGAPAVARALARTGVSRRA</sequence>
<dbReference type="Pfam" id="PF06912">
    <property type="entry name" value="DUF1275"/>
    <property type="match status" value="1"/>
</dbReference>
<feature type="transmembrane region" description="Helical" evidence="1">
    <location>
        <begin position="102"/>
        <end position="123"/>
    </location>
</feature>
<dbReference type="EMBL" id="JAHCDA010000001">
    <property type="protein sequence ID" value="MBS7809883.1"/>
    <property type="molecule type" value="Genomic_DNA"/>
</dbReference>
<dbReference type="PANTHER" id="PTHR37314">
    <property type="entry name" value="SLR0142 PROTEIN"/>
    <property type="match status" value="1"/>
</dbReference>
<evidence type="ECO:0000313" key="2">
    <source>
        <dbReference type="EMBL" id="MBS7809883.1"/>
    </source>
</evidence>
<evidence type="ECO:0000313" key="3">
    <source>
        <dbReference type="Proteomes" id="UP000766336"/>
    </source>
</evidence>